<dbReference type="InterPro" id="IPR029439">
    <property type="entry name" value="Wzt_C"/>
</dbReference>
<comment type="similarity">
    <text evidence="1">Belongs to the ABC transporter superfamily.</text>
</comment>
<evidence type="ECO:0000313" key="7">
    <source>
        <dbReference type="Proteomes" id="UP000702964"/>
    </source>
</evidence>
<dbReference type="GO" id="GO:0005524">
    <property type="term" value="F:ATP binding"/>
    <property type="evidence" value="ECO:0007669"/>
    <property type="project" value="UniProtKB-KW"/>
</dbReference>
<keyword evidence="3" id="KW-0547">Nucleotide-binding</keyword>
<protein>
    <recommendedName>
        <fullName evidence="5">ABC transporter domain-containing protein</fullName>
    </recommendedName>
</protein>
<dbReference type="Gene3D" id="3.40.50.300">
    <property type="entry name" value="P-loop containing nucleotide triphosphate hydrolases"/>
    <property type="match status" value="1"/>
</dbReference>
<dbReference type="PROSITE" id="PS00211">
    <property type="entry name" value="ABC_TRANSPORTER_1"/>
    <property type="match status" value="1"/>
</dbReference>
<accession>A0A8J4W9W3</accession>
<dbReference type="SUPFAM" id="SSF52540">
    <property type="entry name" value="P-loop containing nucleoside triphosphate hydrolases"/>
    <property type="match status" value="1"/>
</dbReference>
<organism evidence="6 7">
    <name type="scientific">Phytophthora kernoviae 00238/432</name>
    <dbReference type="NCBI Taxonomy" id="1284355"/>
    <lineage>
        <taxon>Eukaryota</taxon>
        <taxon>Sar</taxon>
        <taxon>Stramenopiles</taxon>
        <taxon>Oomycota</taxon>
        <taxon>Peronosporomycetes</taxon>
        <taxon>Peronosporales</taxon>
        <taxon>Peronosporaceae</taxon>
        <taxon>Phytophthora</taxon>
    </lineage>
</organism>
<evidence type="ECO:0000256" key="4">
    <source>
        <dbReference type="ARBA" id="ARBA00022840"/>
    </source>
</evidence>
<evidence type="ECO:0000256" key="1">
    <source>
        <dbReference type="ARBA" id="ARBA00005417"/>
    </source>
</evidence>
<proteinExistence type="inferred from homology"/>
<reference evidence="6" key="2">
    <citation type="submission" date="2020-02" db="EMBL/GenBank/DDBJ databases">
        <authorList>
            <person name="Studholme D.J."/>
        </authorList>
    </citation>
    <scope>NUCLEOTIDE SEQUENCE</scope>
    <source>
        <strain evidence="6">00238/432</strain>
    </source>
</reference>
<dbReference type="Proteomes" id="UP000702964">
    <property type="component" value="Unassembled WGS sequence"/>
</dbReference>
<dbReference type="GO" id="GO:0016887">
    <property type="term" value="F:ATP hydrolysis activity"/>
    <property type="evidence" value="ECO:0007669"/>
    <property type="project" value="InterPro"/>
</dbReference>
<evidence type="ECO:0000313" key="6">
    <source>
        <dbReference type="EMBL" id="KAF4323392.1"/>
    </source>
</evidence>
<dbReference type="CDD" id="cd10147">
    <property type="entry name" value="Wzt_C-like"/>
    <property type="match status" value="1"/>
</dbReference>
<dbReference type="InterPro" id="IPR027417">
    <property type="entry name" value="P-loop_NTPase"/>
</dbReference>
<dbReference type="GO" id="GO:0140359">
    <property type="term" value="F:ABC-type transporter activity"/>
    <property type="evidence" value="ECO:0007669"/>
    <property type="project" value="InterPro"/>
</dbReference>
<dbReference type="AlphaFoldDB" id="A0A8J4W9W3"/>
<evidence type="ECO:0000259" key="5">
    <source>
        <dbReference type="PROSITE" id="PS50893"/>
    </source>
</evidence>
<name>A0A8J4W9W3_9STRA</name>
<dbReference type="Gene3D" id="2.70.50.60">
    <property type="entry name" value="abc- transporter (atp binding component) like domain"/>
    <property type="match status" value="1"/>
</dbReference>
<feature type="domain" description="ABC transporter" evidence="5">
    <location>
        <begin position="7"/>
        <end position="248"/>
    </location>
</feature>
<keyword evidence="4" id="KW-0067">ATP-binding</keyword>
<dbReference type="CDD" id="cd03220">
    <property type="entry name" value="ABC_KpsT_Wzt"/>
    <property type="match status" value="1"/>
</dbReference>
<dbReference type="EMBL" id="AOFI03000042">
    <property type="protein sequence ID" value="KAF4323392.1"/>
    <property type="molecule type" value="Genomic_DNA"/>
</dbReference>
<dbReference type="SMART" id="SM00382">
    <property type="entry name" value="AAA"/>
    <property type="match status" value="1"/>
</dbReference>
<dbReference type="PANTHER" id="PTHR46743">
    <property type="entry name" value="TEICHOIC ACIDS EXPORT ATP-BINDING PROTEIN TAGH"/>
    <property type="match status" value="1"/>
</dbReference>
<dbReference type="InterPro" id="IPR050683">
    <property type="entry name" value="Bact_Polysacc_Export_ATP-bd"/>
</dbReference>
<comment type="caution">
    <text evidence="6">The sequence shown here is derived from an EMBL/GenBank/DDBJ whole genome shotgun (WGS) entry which is preliminary data.</text>
</comment>
<dbReference type="InterPro" id="IPR017871">
    <property type="entry name" value="ABC_transporter-like_CS"/>
</dbReference>
<sequence>MEQNTSIRFENVNKIYKLYAKPTDRLKEAINPFSKKKYKEYYALKNINMSVYRGETLGIIGRNGSGKSTLLKIMTGVLSPTSGNVEVNGKVSALLELGTGFNPEYTGIENIYMNGLIFGLSREEMDEKLQGIIDFADIGEYLYQPVKMYSSGMFVRLAFAVQTCIEPEILIVDEALAVGDAKFANKCIDHMKKIVEKGATVILVTHDVQQVKSFCDRVIWLNQGEFVAEGDPRSITSKYTRFLFEDTSIEEALQDNKKIERNPDEFSQNKELIERVRQTWAERAEYTRWGQGGIKIKDFILKNELDIETSNIEWGEEIELKMIVKAEKDINSDRIGFGFSFRNRTGIDVIVSTTIEEGKSCGPFKKNEEFTVSFRLKNILAEGEYLITLQVEDRTNVTPVYYEFIENAMTIQVFSERHIYSLVKPPIEQLIRKTR</sequence>
<dbReference type="Pfam" id="PF00005">
    <property type="entry name" value="ABC_tran"/>
    <property type="match status" value="1"/>
</dbReference>
<dbReference type="InterPro" id="IPR003593">
    <property type="entry name" value="AAA+_ATPase"/>
</dbReference>
<gene>
    <name evidence="6" type="ORF">G195_003545</name>
</gene>
<dbReference type="GO" id="GO:0016020">
    <property type="term" value="C:membrane"/>
    <property type="evidence" value="ECO:0007669"/>
    <property type="project" value="InterPro"/>
</dbReference>
<keyword evidence="2" id="KW-0813">Transport</keyword>
<evidence type="ECO:0000256" key="2">
    <source>
        <dbReference type="ARBA" id="ARBA00022448"/>
    </source>
</evidence>
<dbReference type="Pfam" id="PF14524">
    <property type="entry name" value="Wzt_C"/>
    <property type="match status" value="1"/>
</dbReference>
<evidence type="ECO:0000256" key="3">
    <source>
        <dbReference type="ARBA" id="ARBA00022741"/>
    </source>
</evidence>
<dbReference type="PROSITE" id="PS50893">
    <property type="entry name" value="ABC_TRANSPORTER_2"/>
    <property type="match status" value="1"/>
</dbReference>
<dbReference type="InterPro" id="IPR015860">
    <property type="entry name" value="ABC_transpr_TagH-like"/>
</dbReference>
<dbReference type="InterPro" id="IPR003439">
    <property type="entry name" value="ABC_transporter-like_ATP-bd"/>
</dbReference>
<reference evidence="6" key="1">
    <citation type="journal article" date="2015" name="Genom Data">
        <title>Draft genome sequences of Phytophthora kernoviae and Phytophthora ramorum lineage EU2 from Scotland.</title>
        <authorList>
            <person name="Sambles C."/>
            <person name="Schlenzig A."/>
            <person name="O'Neill P."/>
            <person name="Grant M."/>
            <person name="Studholme D.J."/>
        </authorList>
    </citation>
    <scope>NUCLEOTIDE SEQUENCE</scope>
    <source>
        <strain evidence="6">00238/432</strain>
    </source>
</reference>
<dbReference type="PANTHER" id="PTHR46743:SF2">
    <property type="entry name" value="TEICHOIC ACIDS EXPORT ATP-BINDING PROTEIN TAGH"/>
    <property type="match status" value="1"/>
</dbReference>